<evidence type="ECO:0000313" key="10">
    <source>
        <dbReference type="Proteomes" id="UP000186819"/>
    </source>
</evidence>
<keyword evidence="1" id="KW-0456">Lyase</keyword>
<dbReference type="Gene3D" id="1.10.10.10">
    <property type="entry name" value="Winged helix-like DNA-binding domain superfamily/Winged helix DNA-binding domain"/>
    <property type="match status" value="1"/>
</dbReference>
<evidence type="ECO:0000313" key="9">
    <source>
        <dbReference type="EMBL" id="SIQ76533.1"/>
    </source>
</evidence>
<evidence type="ECO:0000256" key="3">
    <source>
        <dbReference type="ARBA" id="ARBA00023457"/>
    </source>
</evidence>
<evidence type="ECO:0000256" key="2">
    <source>
        <dbReference type="ARBA" id="ARBA00023444"/>
    </source>
</evidence>
<evidence type="ECO:0000256" key="4">
    <source>
        <dbReference type="ARBA" id="ARBA00023471"/>
    </source>
</evidence>
<dbReference type="PANTHER" id="PTHR43413:SF1">
    <property type="entry name" value="SIROHEME DECARBOXYLASE NIRL SUBUNIT"/>
    <property type="match status" value="1"/>
</dbReference>
<feature type="domain" description="Siroheme decarboxylase AsnC-like ligand binding" evidence="7">
    <location>
        <begin position="80"/>
        <end position="151"/>
    </location>
</feature>
<dbReference type="GO" id="GO:0016829">
    <property type="term" value="F:lyase activity"/>
    <property type="evidence" value="ECO:0007669"/>
    <property type="project" value="UniProtKB-KW"/>
</dbReference>
<reference evidence="10" key="1">
    <citation type="submission" date="2017-01" db="EMBL/GenBank/DDBJ databases">
        <authorList>
            <person name="Varghese N."/>
            <person name="Submissions S."/>
        </authorList>
    </citation>
    <scope>NUCLEOTIDE SEQUENCE [LARGE SCALE GENOMIC DNA]</scope>
    <source>
        <strain evidence="10">ATCC 51758</strain>
    </source>
</reference>
<dbReference type="InterPro" id="IPR019888">
    <property type="entry name" value="Tscrpt_reg_AsnC-like"/>
</dbReference>
<dbReference type="Pfam" id="PF17805">
    <property type="entry name" value="AsnC_trans_reg2"/>
    <property type="match status" value="1"/>
</dbReference>
<dbReference type="EMBL" id="FTMD01000006">
    <property type="protein sequence ID" value="SIQ76533.1"/>
    <property type="molecule type" value="Genomic_DNA"/>
</dbReference>
<dbReference type="Gene3D" id="3.30.70.3460">
    <property type="match status" value="1"/>
</dbReference>
<evidence type="ECO:0000256" key="6">
    <source>
        <dbReference type="ARBA" id="ARBA00073232"/>
    </source>
</evidence>
<comment type="similarity">
    <text evidence="3">Belongs to the Ahb/Nir family.</text>
</comment>
<dbReference type="RefSeq" id="WP_076602257.1">
    <property type="nucleotide sequence ID" value="NZ_FTMD01000006.1"/>
</dbReference>
<accession>A0A1N6VF48</accession>
<dbReference type="Proteomes" id="UP000186819">
    <property type="component" value="Unassembled WGS sequence"/>
</dbReference>
<dbReference type="InterPro" id="IPR053953">
    <property type="entry name" value="NirdL-like_HTH"/>
</dbReference>
<name>A0A1N6VF48_9RHOO</name>
<gene>
    <name evidence="9" type="ORF">SAMN05421829_106267</name>
</gene>
<comment type="catalytic activity">
    <reaction evidence="5">
        <text>siroheme + 2 H(+) = 12,18-didecarboxysiroheme + 2 CO2</text>
        <dbReference type="Rhea" id="RHEA:19093"/>
        <dbReference type="ChEBI" id="CHEBI:15378"/>
        <dbReference type="ChEBI" id="CHEBI:16526"/>
        <dbReference type="ChEBI" id="CHEBI:60052"/>
        <dbReference type="ChEBI" id="CHEBI:140497"/>
        <dbReference type="EC" id="4.1.1.111"/>
    </reaction>
</comment>
<dbReference type="EC" id="4.1.1.111" evidence="4"/>
<dbReference type="Pfam" id="PF22451">
    <property type="entry name" value="NirdL-like_HTH"/>
    <property type="match status" value="1"/>
</dbReference>
<keyword evidence="10" id="KW-1185">Reference proteome</keyword>
<dbReference type="SMART" id="SM00344">
    <property type="entry name" value="HTH_ASNC"/>
    <property type="match status" value="1"/>
</dbReference>
<dbReference type="AlphaFoldDB" id="A0A1N6VF48"/>
<dbReference type="PANTHER" id="PTHR43413">
    <property type="entry name" value="TRANSCRIPTIONAL REGULATOR, ASNC FAMILY"/>
    <property type="match status" value="1"/>
</dbReference>
<dbReference type="InterPro" id="IPR036388">
    <property type="entry name" value="WH-like_DNA-bd_sf"/>
</dbReference>
<dbReference type="OrthoDB" id="9806536at2"/>
<evidence type="ECO:0000256" key="5">
    <source>
        <dbReference type="ARBA" id="ARBA00048470"/>
    </source>
</evidence>
<proteinExistence type="inferred from homology"/>
<dbReference type="InterPro" id="IPR040523">
    <property type="entry name" value="AsnC_trans_reg2"/>
</dbReference>
<comment type="pathway">
    <text evidence="2">Porphyrin-containing compound metabolism.</text>
</comment>
<evidence type="ECO:0000256" key="1">
    <source>
        <dbReference type="ARBA" id="ARBA00023239"/>
    </source>
</evidence>
<evidence type="ECO:0000259" key="8">
    <source>
        <dbReference type="Pfam" id="PF22451"/>
    </source>
</evidence>
<sequence>MSGLRTPTDGPVALDDIDRALINALQGDFPLSRRPFAEVGVRQGLAEDEVLVRLQRLLDARVLTRFGPMFQIERIGGAFCLAAMSVPGDAFEDVTAQVNAFAEVAHNYRREHALNMWFVLATERPDGIAECARRIESATGLPVFLFPKEREYFVEMKLEA</sequence>
<dbReference type="STRING" id="34027.SAMN05421829_106267"/>
<protein>
    <recommendedName>
        <fullName evidence="6">Siroheme decarboxylase NirG subunit</fullName>
        <ecNumber evidence="4">4.1.1.111</ecNumber>
    </recommendedName>
</protein>
<dbReference type="InterPro" id="IPR050684">
    <property type="entry name" value="HTH-Siroheme_Decarb"/>
</dbReference>
<evidence type="ECO:0000259" key="7">
    <source>
        <dbReference type="Pfam" id="PF17805"/>
    </source>
</evidence>
<dbReference type="FunFam" id="3.30.70.3460:FF:000001">
    <property type="entry name" value="Heme d1 biosynthesis protein NirG"/>
    <property type="match status" value="1"/>
</dbReference>
<feature type="domain" description="Siroheme decarboxylase NirL-like HTH" evidence="8">
    <location>
        <begin position="18"/>
        <end position="62"/>
    </location>
</feature>
<organism evidence="9 10">
    <name type="scientific">Aromatoleum tolulyticum</name>
    <dbReference type="NCBI Taxonomy" id="34027"/>
    <lineage>
        <taxon>Bacteria</taxon>
        <taxon>Pseudomonadati</taxon>
        <taxon>Pseudomonadota</taxon>
        <taxon>Betaproteobacteria</taxon>
        <taxon>Rhodocyclales</taxon>
        <taxon>Rhodocyclaceae</taxon>
        <taxon>Aromatoleum</taxon>
    </lineage>
</organism>